<dbReference type="EMBL" id="CP104003">
    <property type="protein sequence ID" value="UWM54549.1"/>
    <property type="molecule type" value="Genomic_DNA"/>
</dbReference>
<sequence length="295" mass="30465">MYDRVLFPTDGSDGTAFALGHALDVAAAYDATVHVLGVADTTRLGLLELVDEERVAAHLERECVLLVEEAAERARARGVEVVTDVECGSPANEIVDYAAASAADLVVMATHGRRGLDRLLLGSTTESVLRHAETPVLTVRPSEETRVAFPYRSVLVATDGSDAAGHALDHGVSLAAETGAALHLVTAVDPGALGGVGRVDVAVEAMEDAAERVLETACTTAEAAGVDPVDASVLSGPSVHESIEAYVADEGVSLLVLGTHGRTGLDRFVLGSVTERLVRAAPVPVLAVRGPPDTA</sequence>
<dbReference type="Gene3D" id="3.40.50.620">
    <property type="entry name" value="HUPs"/>
    <property type="match status" value="2"/>
</dbReference>
<dbReference type="SUPFAM" id="SSF52402">
    <property type="entry name" value="Adenine nucleotide alpha hydrolases-like"/>
    <property type="match status" value="2"/>
</dbReference>
<dbReference type="Pfam" id="PF00582">
    <property type="entry name" value="Usp"/>
    <property type="match status" value="2"/>
</dbReference>
<gene>
    <name evidence="3" type="ORF">N0B31_20805</name>
</gene>
<dbReference type="PANTHER" id="PTHR46268">
    <property type="entry name" value="STRESS RESPONSE PROTEIN NHAX"/>
    <property type="match status" value="1"/>
</dbReference>
<feature type="domain" description="UspA" evidence="2">
    <location>
        <begin position="151"/>
        <end position="289"/>
    </location>
</feature>
<dbReference type="PANTHER" id="PTHR46268:SF6">
    <property type="entry name" value="UNIVERSAL STRESS PROTEIN UP12"/>
    <property type="match status" value="1"/>
</dbReference>
<evidence type="ECO:0000313" key="3">
    <source>
        <dbReference type="EMBL" id="UWM54549.1"/>
    </source>
</evidence>
<comment type="similarity">
    <text evidence="1">Belongs to the universal stress protein A family.</text>
</comment>
<evidence type="ECO:0000256" key="1">
    <source>
        <dbReference type="ARBA" id="ARBA00008791"/>
    </source>
</evidence>
<protein>
    <submittedName>
        <fullName evidence="3">Universal stress protein</fullName>
    </submittedName>
</protein>
<evidence type="ECO:0000259" key="2">
    <source>
        <dbReference type="Pfam" id="PF00582"/>
    </source>
</evidence>
<dbReference type="RefSeq" id="WP_260593569.1">
    <property type="nucleotide sequence ID" value="NZ_CP104003.1"/>
</dbReference>
<accession>A0A9E7R3G4</accession>
<dbReference type="AlphaFoldDB" id="A0A9E7R3G4"/>
<dbReference type="PRINTS" id="PR01438">
    <property type="entry name" value="UNVRSLSTRESS"/>
</dbReference>
<organism evidence="3 4">
    <name type="scientific">Salinirubellus salinus</name>
    <dbReference type="NCBI Taxonomy" id="1364945"/>
    <lineage>
        <taxon>Archaea</taxon>
        <taxon>Methanobacteriati</taxon>
        <taxon>Methanobacteriota</taxon>
        <taxon>Stenosarchaea group</taxon>
        <taxon>Halobacteria</taxon>
        <taxon>Halobacteriales</taxon>
        <taxon>Natronomonadaceae</taxon>
        <taxon>Salinirubellus</taxon>
    </lineage>
</organism>
<dbReference type="GeneID" id="74944917"/>
<proteinExistence type="inferred from homology"/>
<dbReference type="Proteomes" id="UP001057580">
    <property type="component" value="Chromosome"/>
</dbReference>
<dbReference type="KEGG" id="ssai:N0B31_20805"/>
<name>A0A9E7R3G4_9EURY</name>
<dbReference type="InterPro" id="IPR014729">
    <property type="entry name" value="Rossmann-like_a/b/a_fold"/>
</dbReference>
<reference evidence="3" key="1">
    <citation type="submission" date="2022-09" db="EMBL/GenBank/DDBJ databases">
        <title>Diverse halophilic archaea isolated from saline environments.</title>
        <authorList>
            <person name="Cui H.-L."/>
        </authorList>
    </citation>
    <scope>NUCLEOTIDE SEQUENCE</scope>
    <source>
        <strain evidence="3">ZS-35-S2</strain>
    </source>
</reference>
<dbReference type="CDD" id="cd00293">
    <property type="entry name" value="USP-like"/>
    <property type="match status" value="2"/>
</dbReference>
<feature type="domain" description="UspA" evidence="2">
    <location>
        <begin position="1"/>
        <end position="140"/>
    </location>
</feature>
<evidence type="ECO:0000313" key="4">
    <source>
        <dbReference type="Proteomes" id="UP001057580"/>
    </source>
</evidence>
<dbReference type="InterPro" id="IPR006015">
    <property type="entry name" value="Universal_stress_UspA"/>
</dbReference>
<keyword evidence="4" id="KW-1185">Reference proteome</keyword>
<dbReference type="InterPro" id="IPR006016">
    <property type="entry name" value="UspA"/>
</dbReference>